<keyword evidence="3" id="KW-0238">DNA-binding</keyword>
<feature type="domain" description="Cas12f1-like TNB" evidence="6">
    <location>
        <begin position="319"/>
        <end position="390"/>
    </location>
</feature>
<dbReference type="GO" id="GO:0003677">
    <property type="term" value="F:DNA binding"/>
    <property type="evidence" value="ECO:0007669"/>
    <property type="project" value="UniProtKB-KW"/>
</dbReference>
<name>A0A1Q6DSE0_METT1</name>
<dbReference type="Proteomes" id="UP000185744">
    <property type="component" value="Unassembled WGS sequence"/>
</dbReference>
<evidence type="ECO:0000256" key="1">
    <source>
        <dbReference type="ARBA" id="ARBA00008761"/>
    </source>
</evidence>
<evidence type="ECO:0000313" key="7">
    <source>
        <dbReference type="EMBL" id="OKY77263.1"/>
    </source>
</evidence>
<dbReference type="GO" id="GO:0032196">
    <property type="term" value="P:transposition"/>
    <property type="evidence" value="ECO:0007669"/>
    <property type="project" value="UniProtKB-KW"/>
</dbReference>
<evidence type="ECO:0000256" key="2">
    <source>
        <dbReference type="ARBA" id="ARBA00022578"/>
    </source>
</evidence>
<feature type="domain" description="Probable transposase IS891/IS1136/IS1341" evidence="5">
    <location>
        <begin position="184"/>
        <end position="297"/>
    </location>
</feature>
<keyword evidence="8" id="KW-1185">Reference proteome</keyword>
<dbReference type="STRING" id="1903181.BTN85_1911"/>
<dbReference type="Pfam" id="PF01385">
    <property type="entry name" value="OrfB_IS605"/>
    <property type="match status" value="1"/>
</dbReference>
<evidence type="ECO:0000256" key="3">
    <source>
        <dbReference type="ARBA" id="ARBA00023125"/>
    </source>
</evidence>
<evidence type="ECO:0000259" key="5">
    <source>
        <dbReference type="Pfam" id="PF01385"/>
    </source>
</evidence>
<dbReference type="InterPro" id="IPR001959">
    <property type="entry name" value="Transposase"/>
</dbReference>
<keyword evidence="4" id="KW-0233">DNA recombination</keyword>
<comment type="similarity">
    <text evidence="1">In the C-terminal section; belongs to the transposase 35 family.</text>
</comment>
<keyword evidence="2" id="KW-0815">Transposition</keyword>
<gene>
    <name evidence="7" type="ORF">BTN85_1911</name>
</gene>
<protein>
    <submittedName>
        <fullName evidence="7">IS605 OrfB-like transposable element containing RNAse H-like and Zn finger domain</fullName>
    </submittedName>
</protein>
<evidence type="ECO:0000256" key="4">
    <source>
        <dbReference type="ARBA" id="ARBA00023172"/>
    </source>
</evidence>
<dbReference type="EMBL" id="MSDW01000002">
    <property type="protein sequence ID" value="OKY77263.1"/>
    <property type="molecule type" value="Genomic_DNA"/>
</dbReference>
<comment type="caution">
    <text evidence="7">The sequence shown here is derived from an EMBL/GenBank/DDBJ whole genome shotgun (WGS) entry which is preliminary data.</text>
</comment>
<accession>A0A1Q6DSE0</accession>
<dbReference type="AlphaFoldDB" id="A0A1Q6DSE0"/>
<dbReference type="InParanoid" id="A0A1Q6DSE0"/>
<dbReference type="InterPro" id="IPR010095">
    <property type="entry name" value="Cas12f1-like_TNB"/>
</dbReference>
<sequence>MKKSLRQNLRGLTKQEYEILKKMSHKSKDLYNETLYEVRQYFFNNGEYLSYYDAYERLKGESENYRVLPSQMAQQTMKHVDKAFKSFFNLIKKKREGKYDAEAHPPNYLEKDGHFSLIYPNQSFQVKENHIRIGVPKNFREKYGYTKKEIQIDFTYEKLKQSHIDIKQLHIIPRAKAQYFEYRIIYEEEKKPVETKEGTWLSIDLGLDNLATCVDHLGRSFILDGRLLKSYNKWWNKEVDKLQSIKDKQGIEGNTRRINKLFRDRNNYVHDYLNKATKAIVNYCKENKIEKVFCGDGKGWKRGINLGGSNNEKFVQISFDKFKQKLKHKLEFYDIEFELVDESYTSKCSFFDSESIEHHEEYVGSRVERGLFKTSDGVLINADVNGALNIAKKGLKEIDMGKPETSGVGSSGVVDTPRRIRKPFRLGYGSNISESLIQTSPEPPT</sequence>
<dbReference type="GO" id="GO:0006310">
    <property type="term" value="P:DNA recombination"/>
    <property type="evidence" value="ECO:0007669"/>
    <property type="project" value="UniProtKB-KW"/>
</dbReference>
<evidence type="ECO:0000259" key="6">
    <source>
        <dbReference type="Pfam" id="PF07282"/>
    </source>
</evidence>
<organism evidence="7 8">
    <name type="scientific">Methanohalarchaeum thermophilum</name>
    <dbReference type="NCBI Taxonomy" id="1903181"/>
    <lineage>
        <taxon>Archaea</taxon>
        <taxon>Methanobacteriati</taxon>
        <taxon>Methanobacteriota</taxon>
        <taxon>Methanonatronarchaeia</taxon>
        <taxon>Methanonatronarchaeales</taxon>
        <taxon>Methanonatronarchaeaceae</taxon>
        <taxon>Candidatus Methanohalarchaeum</taxon>
    </lineage>
</organism>
<dbReference type="NCBIfam" id="TIGR01766">
    <property type="entry name" value="IS200/IS605 family accessory protein TnpB-like domain"/>
    <property type="match status" value="1"/>
</dbReference>
<reference evidence="7" key="1">
    <citation type="submission" date="2016-12" db="EMBL/GenBank/DDBJ databases">
        <title>Discovery of methanogenic haloarchaea.</title>
        <authorList>
            <person name="Sorokin D.Y."/>
            <person name="Makarova K.S."/>
            <person name="Abbas B."/>
            <person name="Ferrer M."/>
            <person name="Golyshin P.N."/>
        </authorList>
    </citation>
    <scope>NUCLEOTIDE SEQUENCE [LARGE SCALE GENOMIC DNA]</scope>
    <source>
        <strain evidence="7">HMET1</strain>
    </source>
</reference>
<proteinExistence type="inferred from homology"/>
<evidence type="ECO:0000313" key="8">
    <source>
        <dbReference type="Proteomes" id="UP000185744"/>
    </source>
</evidence>
<dbReference type="NCBIfam" id="NF040570">
    <property type="entry name" value="guided_TnpB"/>
    <property type="match status" value="1"/>
</dbReference>
<dbReference type="Pfam" id="PF07282">
    <property type="entry name" value="Cas12f1-like_TNB"/>
    <property type="match status" value="1"/>
</dbReference>